<sequence>MNKNYLRIYIFTIIPASILFFLNFEGTRDSALFLLFCGMFMTFLEWKQDDGRVKIFIDKFF</sequence>
<feature type="transmembrane region" description="Helical" evidence="1">
    <location>
        <begin position="7"/>
        <end position="24"/>
    </location>
</feature>
<evidence type="ECO:0000313" key="3">
    <source>
        <dbReference type="Proteomes" id="UP000322644"/>
    </source>
</evidence>
<proteinExistence type="predicted"/>
<keyword evidence="1" id="KW-1133">Transmembrane helix</keyword>
<keyword evidence="1" id="KW-0472">Membrane</keyword>
<evidence type="ECO:0000256" key="1">
    <source>
        <dbReference type="SAM" id="Phobius"/>
    </source>
</evidence>
<dbReference type="RefSeq" id="WP_066388068.1">
    <property type="nucleotide sequence ID" value="NZ_CP036246.2"/>
</dbReference>
<dbReference type="Proteomes" id="UP000322644">
    <property type="component" value="Chromosome"/>
</dbReference>
<reference evidence="2 3" key="2">
    <citation type="submission" date="2019-09" db="EMBL/GenBank/DDBJ databases">
        <title>Taxonomic note: a critical rebuttal of the proposed division of the genus Arcobacter into six genera, emended descriptions of Arcobacter anaerophilus and the genus Arcobacter, and an assessment of genus-level boundaries for Epsilonproteobacteria using in silico genomic comparator tools.</title>
        <authorList>
            <person name="On S.L.W."/>
            <person name="Miller W.G."/>
            <person name="Biggs P."/>
            <person name="Cornelius A."/>
            <person name="Vandamme P."/>
        </authorList>
    </citation>
    <scope>NUCLEOTIDE SEQUENCE [LARGE SCALE GENOMIC DNA]</scope>
    <source>
        <strain evidence="2 3">CCUG 56899</strain>
    </source>
</reference>
<feature type="transmembrane region" description="Helical" evidence="1">
    <location>
        <begin position="30"/>
        <end position="46"/>
    </location>
</feature>
<protein>
    <submittedName>
        <fullName evidence="2">Putative membrane protein</fullName>
    </submittedName>
</protein>
<organism evidence="2 3">
    <name type="scientific">Arcobacter porcinus</name>
    <dbReference type="NCBI Taxonomy" id="1935204"/>
    <lineage>
        <taxon>Bacteria</taxon>
        <taxon>Pseudomonadati</taxon>
        <taxon>Campylobacterota</taxon>
        <taxon>Epsilonproteobacteria</taxon>
        <taxon>Campylobacterales</taxon>
        <taxon>Arcobacteraceae</taxon>
        <taxon>Arcobacter</taxon>
    </lineage>
</organism>
<reference evidence="2 3" key="1">
    <citation type="submission" date="2019-09" db="EMBL/GenBank/DDBJ databases">
        <title>Complete genome sequencing of four Arcobacter species reveals a diverse suite of mobile elements.</title>
        <authorList>
            <person name="Miller W.G."/>
            <person name="Yee E."/>
            <person name="Bono J.L."/>
        </authorList>
    </citation>
    <scope>NUCLEOTIDE SEQUENCE [LARGE SCALE GENOMIC DNA]</scope>
    <source>
        <strain evidence="2 3">CCUG 56899</strain>
    </source>
</reference>
<gene>
    <name evidence="2" type="ORF">APORC_0833</name>
</gene>
<accession>A0A5C2HH79</accession>
<evidence type="ECO:0000313" key="2">
    <source>
        <dbReference type="EMBL" id="QEP40442.1"/>
    </source>
</evidence>
<dbReference type="EMBL" id="CP036246">
    <property type="protein sequence ID" value="QEP40442.1"/>
    <property type="molecule type" value="Genomic_DNA"/>
</dbReference>
<dbReference type="KEGG" id="apoc:APORC_0833"/>
<dbReference type="AlphaFoldDB" id="A0A5C2HH79"/>
<name>A0A5C2HH79_9BACT</name>
<keyword evidence="1" id="KW-0812">Transmembrane</keyword>